<dbReference type="Proteomes" id="UP000001740">
    <property type="component" value="Chromosome"/>
</dbReference>
<dbReference type="AlphaFoldDB" id="A0A0K0GHT4"/>
<evidence type="ECO:0000313" key="2">
    <source>
        <dbReference type="Proteomes" id="UP000001740"/>
    </source>
</evidence>
<dbReference type="KEGG" id="xop:PXO_04656"/>
<organism evidence="1 2">
    <name type="scientific">Xanthomonas oryzae pv. oryzae (strain PXO99A)</name>
    <dbReference type="NCBI Taxonomy" id="360094"/>
    <lineage>
        <taxon>Bacteria</taxon>
        <taxon>Pseudomonadati</taxon>
        <taxon>Pseudomonadota</taxon>
        <taxon>Gammaproteobacteria</taxon>
        <taxon>Lysobacterales</taxon>
        <taxon>Lysobacteraceae</taxon>
        <taxon>Xanthomonas</taxon>
    </lineage>
</organism>
<dbReference type="GO" id="GO:0016788">
    <property type="term" value="F:hydrolase activity, acting on ester bonds"/>
    <property type="evidence" value="ECO:0007669"/>
    <property type="project" value="UniProtKB-ARBA"/>
</dbReference>
<reference evidence="1 2" key="1">
    <citation type="journal article" date="2008" name="BMC Genomics">
        <title>Genome sequence and rapid evolution of the rice pathogen Xanthomonas oryzae pv. oryzae PXO99A.</title>
        <authorList>
            <person name="Salzberg S.L."/>
            <person name="Sommer D.D."/>
            <person name="Schatz M.C."/>
            <person name="Phillippy A.M."/>
            <person name="Rabinowicz P.D."/>
            <person name="Tsuge S."/>
            <person name="Furutani A."/>
            <person name="Ochiai H."/>
            <person name="Delcher A.L."/>
            <person name="Kelley D."/>
            <person name="Madupu R."/>
            <person name="Puiu D."/>
            <person name="Radune D."/>
            <person name="Shumway M."/>
            <person name="Trapnell C."/>
            <person name="Aparna G."/>
            <person name="Jha G."/>
            <person name="Pandey A."/>
            <person name="Patil P.B."/>
            <person name="Ishihara H."/>
            <person name="Meyer D.F."/>
            <person name="Szurek B."/>
            <person name="Verdier V."/>
            <person name="Koebnik R."/>
            <person name="Dow J.M."/>
            <person name="Ryan R.P."/>
            <person name="Hirata H."/>
            <person name="Tsuyumu S."/>
            <person name="Won Lee S."/>
            <person name="Seo Y.S."/>
            <person name="Sriariyanum M."/>
            <person name="Ronald P.C."/>
            <person name="Sonti R.V."/>
            <person name="Van Sluys M.A."/>
            <person name="Leach J.E."/>
            <person name="White F.F."/>
            <person name="Bogdanove A.J."/>
        </authorList>
    </citation>
    <scope>NUCLEOTIDE SEQUENCE [LARGE SCALE GENOMIC DNA]</scope>
    <source>
        <strain evidence="1 2">PXO99A</strain>
    </source>
</reference>
<dbReference type="Gene3D" id="3.40.50.1110">
    <property type="entry name" value="SGNH hydrolase"/>
    <property type="match status" value="1"/>
</dbReference>
<gene>
    <name evidence="1" type="ordered locus">PXO_04656</name>
</gene>
<sequence length="48" mass="5594">MDFVDVYTPMLDASGQPRAELFRADRLHMTADEYAIWRKVVAPVPEER</sequence>
<accession>A0A0K0GHT4</accession>
<proteinExistence type="predicted"/>
<dbReference type="HOGENOM" id="CLU_3159387_0_0_6"/>
<dbReference type="EMBL" id="CP000967">
    <property type="protein sequence ID" value="ACD57758.1"/>
    <property type="molecule type" value="Genomic_DNA"/>
</dbReference>
<evidence type="ECO:0000313" key="1">
    <source>
        <dbReference type="EMBL" id="ACD57758.1"/>
    </source>
</evidence>
<dbReference type="InterPro" id="IPR036514">
    <property type="entry name" value="SGNH_hydro_sf"/>
</dbReference>
<dbReference type="SUPFAM" id="SSF52266">
    <property type="entry name" value="SGNH hydrolase"/>
    <property type="match status" value="1"/>
</dbReference>
<name>A0A0K0GHT4_XANOP</name>
<protein>
    <submittedName>
        <fullName evidence="1">Uncharacterized protein</fullName>
    </submittedName>
</protein>
<dbReference type="eggNOG" id="COG2755">
    <property type="taxonomic scope" value="Bacteria"/>
</dbReference>